<dbReference type="CDD" id="cd00712">
    <property type="entry name" value="AsnB"/>
    <property type="match status" value="1"/>
</dbReference>
<evidence type="ECO:0000256" key="8">
    <source>
        <dbReference type="ARBA" id="ARBA00048741"/>
    </source>
</evidence>
<dbReference type="EC" id="6.3.5.4" evidence="3"/>
<dbReference type="GO" id="GO:0004066">
    <property type="term" value="F:asparagine synthase (glutamine-hydrolyzing) activity"/>
    <property type="evidence" value="ECO:0007669"/>
    <property type="project" value="UniProtKB-EC"/>
</dbReference>
<name>A0A2W5Z4U3_9BACT</name>
<dbReference type="EMBL" id="JAEKNS010000067">
    <property type="protein sequence ID" value="MBJ7594427.1"/>
    <property type="molecule type" value="Genomic_DNA"/>
</dbReference>
<feature type="binding site" evidence="10">
    <location>
        <begin position="368"/>
        <end position="369"/>
    </location>
    <ligand>
        <name>ATP</name>
        <dbReference type="ChEBI" id="CHEBI:30616"/>
    </ligand>
</feature>
<dbReference type="EMBL" id="QHBU01000159">
    <property type="protein sequence ID" value="PZR80283.1"/>
    <property type="molecule type" value="Genomic_DNA"/>
</dbReference>
<keyword evidence="9" id="KW-0028">Amino-acid biosynthesis</keyword>
<evidence type="ECO:0000259" key="11">
    <source>
        <dbReference type="PROSITE" id="PS51278"/>
    </source>
</evidence>
<evidence type="ECO:0000256" key="3">
    <source>
        <dbReference type="ARBA" id="ARBA00012737"/>
    </source>
</evidence>
<evidence type="ECO:0000313" key="13">
    <source>
        <dbReference type="EMBL" id="PZR80283.1"/>
    </source>
</evidence>
<feature type="domain" description="Glutamine amidotransferase type-2" evidence="11">
    <location>
        <begin position="2"/>
        <end position="209"/>
    </location>
</feature>
<dbReference type="SUPFAM" id="SSF52402">
    <property type="entry name" value="Adenine nucleotide alpha hydrolases-like"/>
    <property type="match status" value="1"/>
</dbReference>
<evidence type="ECO:0000256" key="4">
    <source>
        <dbReference type="ARBA" id="ARBA00022741"/>
    </source>
</evidence>
<dbReference type="AlphaFoldDB" id="A0A2W5Z4U3"/>
<accession>A0A2W5Z4U3</accession>
<keyword evidence="6 9" id="KW-0061">Asparagine biosynthesis</keyword>
<reference evidence="13" key="2">
    <citation type="submission" date="2018-05" db="EMBL/GenBank/DDBJ databases">
        <authorList>
            <person name="Ferrari B."/>
        </authorList>
    </citation>
    <scope>NUCLEOTIDE SEQUENCE</scope>
    <source>
        <strain evidence="13">RRmetagenome_bin12</strain>
    </source>
</reference>
<evidence type="ECO:0000256" key="6">
    <source>
        <dbReference type="ARBA" id="ARBA00022888"/>
    </source>
</evidence>
<feature type="binding site" evidence="10">
    <location>
        <position position="95"/>
    </location>
    <ligand>
        <name>L-glutamine</name>
        <dbReference type="ChEBI" id="CHEBI:58359"/>
    </ligand>
</feature>
<reference evidence="13 14" key="1">
    <citation type="journal article" date="2017" name="Nature">
        <title>Atmospheric trace gases support primary production in Antarctic desert surface soil.</title>
        <authorList>
            <person name="Ji M."/>
            <person name="Greening C."/>
            <person name="Vanwonterghem I."/>
            <person name="Carere C.R."/>
            <person name="Bay S.K."/>
            <person name="Steen J.A."/>
            <person name="Montgomery K."/>
            <person name="Lines T."/>
            <person name="Beardall J."/>
            <person name="van Dorst J."/>
            <person name="Snape I."/>
            <person name="Stott M.B."/>
            <person name="Hugenholtz P."/>
            <person name="Ferrari B.C."/>
        </authorList>
    </citation>
    <scope>NUCLEOTIDE SEQUENCE [LARGE SCALE GENOMIC DNA]</scope>
    <source>
        <strain evidence="13">RRmetagenome_bin12</strain>
    </source>
</reference>
<keyword evidence="7 9" id="KW-0315">Glutamine amidotransferase</keyword>
<evidence type="ECO:0000313" key="14">
    <source>
        <dbReference type="Proteomes" id="UP000248724"/>
    </source>
</evidence>
<dbReference type="RefSeq" id="WP_337310613.1">
    <property type="nucleotide sequence ID" value="NZ_JAEKNS010000067.1"/>
</dbReference>
<protein>
    <recommendedName>
        <fullName evidence="3">asparagine synthase (glutamine-hydrolyzing)</fullName>
        <ecNumber evidence="3">6.3.5.4</ecNumber>
    </recommendedName>
</protein>
<sequence length="611" mass="69540">MCGIAGFTGVDQELLGRMLDSMVHRGPDGFGVEVNEHFSMGMRRLAIVDLEGGNQPIYTDDHRLALINNGEIYNAPQLRAELESKGHRFTTDHSDTEVILRGYEEWGQEVVTHLTGMFAFALWDSTHKELFLARDRLGIKPLYYTQHGGRVIFASEIKAILQDPTVPRREDLTVLQRFLLFRVHDASEDTFFDGIKRLLPAHTMTVGPEGIRGVRRYWNPEVNLEFSGNRSDDDHAAEFRALFDRVVARHLLSDAPVGVPLSGGLDSSGVVCTMAHLMEQGTDLHTGGTLHTFSALFPGQSIDESQYIHEVEQQVGSVPHYAYPDLDEFWLEMQQWIWFQEEPTIASAPYAYYCVYRVAKQFVKVMLSGNGGDELLAGYIPYFRAYLTSARDQHRWLAGARELLTGIDLYRGYFGEAMRSHLPGRGGLLSMRPLLADPNGELQKVTFTPDRNLNARLAHDVLSYSTPNLLRYEDKNSMAFSIEARVPFLDHELVEFIFKLPINQKIDGGWNRAVYRRAMRGRIPELNRLRRSKIGFTNPEVTWIRGRAARMRAIFDSATCRGRGIYDNDRLVRDFDAWLAGAPGDPLIFWRTMVTELWMQRYMDQPVALAA</sequence>
<reference evidence="12 15" key="3">
    <citation type="submission" date="2020-10" db="EMBL/GenBank/DDBJ databases">
        <title>Ca. Dormibacterota MAGs.</title>
        <authorList>
            <person name="Montgomery K."/>
        </authorList>
    </citation>
    <scope>NUCLEOTIDE SEQUENCE [LARGE SCALE GENOMIC DNA]</scope>
    <source>
        <strain evidence="12">SC8812_S17_18</strain>
    </source>
</reference>
<dbReference type="InterPro" id="IPR006426">
    <property type="entry name" value="Asn_synth_AEB"/>
</dbReference>
<dbReference type="Proteomes" id="UP000606991">
    <property type="component" value="Unassembled WGS sequence"/>
</dbReference>
<dbReference type="InterPro" id="IPR001962">
    <property type="entry name" value="Asn_synthase"/>
</dbReference>
<dbReference type="Pfam" id="PF13537">
    <property type="entry name" value="GATase_7"/>
    <property type="match status" value="1"/>
</dbReference>
<feature type="active site" description="For GATase activity" evidence="9">
    <location>
        <position position="2"/>
    </location>
</feature>
<dbReference type="InterPro" id="IPR051786">
    <property type="entry name" value="ASN_synthetase/amidase"/>
</dbReference>
<dbReference type="GO" id="GO:0005524">
    <property type="term" value="F:ATP binding"/>
    <property type="evidence" value="ECO:0007669"/>
    <property type="project" value="UniProtKB-KW"/>
</dbReference>
<dbReference type="PANTHER" id="PTHR43284:SF1">
    <property type="entry name" value="ASPARAGINE SYNTHETASE"/>
    <property type="match status" value="1"/>
</dbReference>
<dbReference type="PIRSF" id="PIRSF001589">
    <property type="entry name" value="Asn_synthetase_glu-h"/>
    <property type="match status" value="1"/>
</dbReference>
<accession>A0A934N9N7</accession>
<evidence type="ECO:0000256" key="5">
    <source>
        <dbReference type="ARBA" id="ARBA00022840"/>
    </source>
</evidence>
<gene>
    <name evidence="13" type="primary">asnB</name>
    <name evidence="13" type="ORF">DLM65_08545</name>
    <name evidence="12" type="ORF">JF886_06105</name>
</gene>
<dbReference type="CDD" id="cd01991">
    <property type="entry name" value="Asn_synthase_B_C"/>
    <property type="match status" value="1"/>
</dbReference>
<dbReference type="Gene3D" id="3.60.20.10">
    <property type="entry name" value="Glutamine Phosphoribosylpyrophosphate, subunit 1, domain 1"/>
    <property type="match status" value="1"/>
</dbReference>
<keyword evidence="5 10" id="KW-0067">ATP-binding</keyword>
<proteinExistence type="inferred from homology"/>
<dbReference type="GO" id="GO:0006529">
    <property type="term" value="P:asparagine biosynthetic process"/>
    <property type="evidence" value="ECO:0007669"/>
    <property type="project" value="UniProtKB-KW"/>
</dbReference>
<keyword evidence="4 10" id="KW-0547">Nucleotide-binding</keyword>
<evidence type="ECO:0000256" key="7">
    <source>
        <dbReference type="ARBA" id="ARBA00022962"/>
    </source>
</evidence>
<evidence type="ECO:0000256" key="10">
    <source>
        <dbReference type="PIRSR" id="PIRSR001589-2"/>
    </source>
</evidence>
<dbReference type="InterPro" id="IPR014729">
    <property type="entry name" value="Rossmann-like_a/b/a_fold"/>
</dbReference>
<dbReference type="PROSITE" id="PS51278">
    <property type="entry name" value="GATASE_TYPE_2"/>
    <property type="match status" value="1"/>
</dbReference>
<organism evidence="13 14">
    <name type="scientific">Candidatus Aeolococcus gillhamiae</name>
    <dbReference type="NCBI Taxonomy" id="3127015"/>
    <lineage>
        <taxon>Bacteria</taxon>
        <taxon>Bacillati</taxon>
        <taxon>Candidatus Dormiibacterota</taxon>
        <taxon>Candidatus Dormibacteria</taxon>
        <taxon>Candidatus Aeolococcales</taxon>
        <taxon>Candidatus Aeolococcaceae</taxon>
        <taxon>Candidatus Aeolococcus</taxon>
    </lineage>
</organism>
<comment type="pathway">
    <text evidence="1">Amino-acid biosynthesis; L-asparagine biosynthesis; L-asparagine from L-aspartate (L-Gln route): step 1/1.</text>
</comment>
<keyword evidence="12" id="KW-0436">Ligase</keyword>
<dbReference type="SUPFAM" id="SSF56235">
    <property type="entry name" value="N-terminal nucleophile aminohydrolases (Ntn hydrolases)"/>
    <property type="match status" value="1"/>
</dbReference>
<dbReference type="NCBIfam" id="TIGR01536">
    <property type="entry name" value="asn_synth_AEB"/>
    <property type="match status" value="1"/>
</dbReference>
<evidence type="ECO:0000313" key="12">
    <source>
        <dbReference type="EMBL" id="MBJ7594427.1"/>
    </source>
</evidence>
<comment type="caution">
    <text evidence="13">The sequence shown here is derived from an EMBL/GenBank/DDBJ whole genome shotgun (WGS) entry which is preliminary data.</text>
</comment>
<dbReference type="InterPro" id="IPR033738">
    <property type="entry name" value="AsnB_N"/>
</dbReference>
<dbReference type="InterPro" id="IPR029055">
    <property type="entry name" value="Ntn_hydrolases_N"/>
</dbReference>
<evidence type="ECO:0000256" key="1">
    <source>
        <dbReference type="ARBA" id="ARBA00005187"/>
    </source>
</evidence>
<evidence type="ECO:0000256" key="9">
    <source>
        <dbReference type="PIRSR" id="PIRSR001589-1"/>
    </source>
</evidence>
<evidence type="ECO:0000256" key="2">
    <source>
        <dbReference type="ARBA" id="ARBA00005752"/>
    </source>
</evidence>
<dbReference type="InterPro" id="IPR017932">
    <property type="entry name" value="GATase_2_dom"/>
</dbReference>
<dbReference type="Pfam" id="PF00733">
    <property type="entry name" value="Asn_synthase"/>
    <property type="match status" value="1"/>
</dbReference>
<evidence type="ECO:0000313" key="15">
    <source>
        <dbReference type="Proteomes" id="UP000606991"/>
    </source>
</evidence>
<dbReference type="PANTHER" id="PTHR43284">
    <property type="entry name" value="ASPARAGINE SYNTHETASE (GLUTAMINE-HYDROLYZING)"/>
    <property type="match status" value="1"/>
</dbReference>
<dbReference type="GO" id="GO:0005829">
    <property type="term" value="C:cytosol"/>
    <property type="evidence" value="ECO:0007669"/>
    <property type="project" value="TreeGrafter"/>
</dbReference>
<comment type="catalytic activity">
    <reaction evidence="8">
        <text>L-aspartate + L-glutamine + ATP + H2O = L-asparagine + L-glutamate + AMP + diphosphate + H(+)</text>
        <dbReference type="Rhea" id="RHEA:12228"/>
        <dbReference type="ChEBI" id="CHEBI:15377"/>
        <dbReference type="ChEBI" id="CHEBI:15378"/>
        <dbReference type="ChEBI" id="CHEBI:29985"/>
        <dbReference type="ChEBI" id="CHEBI:29991"/>
        <dbReference type="ChEBI" id="CHEBI:30616"/>
        <dbReference type="ChEBI" id="CHEBI:33019"/>
        <dbReference type="ChEBI" id="CHEBI:58048"/>
        <dbReference type="ChEBI" id="CHEBI:58359"/>
        <dbReference type="ChEBI" id="CHEBI:456215"/>
        <dbReference type="EC" id="6.3.5.4"/>
    </reaction>
</comment>
<comment type="similarity">
    <text evidence="2">Belongs to the asparagine synthetase family.</text>
</comment>
<dbReference type="Gene3D" id="3.40.50.620">
    <property type="entry name" value="HUPs"/>
    <property type="match status" value="1"/>
</dbReference>
<dbReference type="Proteomes" id="UP000248724">
    <property type="component" value="Unassembled WGS sequence"/>
</dbReference>